<keyword evidence="1" id="KW-0812">Transmembrane</keyword>
<feature type="transmembrane region" description="Helical" evidence="1">
    <location>
        <begin position="47"/>
        <end position="69"/>
    </location>
</feature>
<gene>
    <name evidence="2" type="ORF">GCM10009627_28040</name>
</gene>
<sequence>MWIPGLIAGPAIVAVAVTAFVRPAPIAQYFVDAQQGSRGPQTAMTPGLVRVLAVGLAMIGIVWTLLSIFGPPE</sequence>
<proteinExistence type="predicted"/>
<keyword evidence="3" id="KW-1185">Reference proteome</keyword>
<keyword evidence="1" id="KW-1133">Transmembrane helix</keyword>
<dbReference type="EMBL" id="BAAAJX010000016">
    <property type="protein sequence ID" value="GAA1494458.1"/>
    <property type="molecule type" value="Genomic_DNA"/>
</dbReference>
<evidence type="ECO:0000313" key="2">
    <source>
        <dbReference type="EMBL" id="GAA1494458.1"/>
    </source>
</evidence>
<dbReference type="RefSeq" id="WP_204607074.1">
    <property type="nucleotide sequence ID" value="NZ_BAAAJX010000016.1"/>
</dbReference>
<dbReference type="Proteomes" id="UP001501742">
    <property type="component" value="Unassembled WGS sequence"/>
</dbReference>
<reference evidence="3" key="1">
    <citation type="journal article" date="2019" name="Int. J. Syst. Evol. Microbiol.">
        <title>The Global Catalogue of Microorganisms (GCM) 10K type strain sequencing project: providing services to taxonomists for standard genome sequencing and annotation.</title>
        <authorList>
            <consortium name="The Broad Institute Genomics Platform"/>
            <consortium name="The Broad Institute Genome Sequencing Center for Infectious Disease"/>
            <person name="Wu L."/>
            <person name="Ma J."/>
        </authorList>
    </citation>
    <scope>NUCLEOTIDE SEQUENCE [LARGE SCALE GENOMIC DNA]</scope>
    <source>
        <strain evidence="3">JCM 12140</strain>
    </source>
</reference>
<name>A0ABP4K836_9MICO</name>
<accession>A0ABP4K836</accession>
<comment type="caution">
    <text evidence="2">The sequence shown here is derived from an EMBL/GenBank/DDBJ whole genome shotgun (WGS) entry which is preliminary data.</text>
</comment>
<evidence type="ECO:0000313" key="3">
    <source>
        <dbReference type="Proteomes" id="UP001501742"/>
    </source>
</evidence>
<evidence type="ECO:0000256" key="1">
    <source>
        <dbReference type="SAM" id="Phobius"/>
    </source>
</evidence>
<organism evidence="2 3">
    <name type="scientific">Curtobacterium herbarum</name>
    <dbReference type="NCBI Taxonomy" id="150122"/>
    <lineage>
        <taxon>Bacteria</taxon>
        <taxon>Bacillati</taxon>
        <taxon>Actinomycetota</taxon>
        <taxon>Actinomycetes</taxon>
        <taxon>Micrococcales</taxon>
        <taxon>Microbacteriaceae</taxon>
        <taxon>Curtobacterium</taxon>
    </lineage>
</organism>
<protein>
    <submittedName>
        <fullName evidence="2">Uncharacterized protein</fullName>
    </submittedName>
</protein>
<keyword evidence="1" id="KW-0472">Membrane</keyword>